<name>A0A2W4X854_9CYAN</name>
<keyword evidence="1" id="KW-0547">Nucleotide-binding</keyword>
<dbReference type="SUPFAM" id="SSF55816">
    <property type="entry name" value="5'-nucleotidase (syn. UDP-sugar hydrolase), C-terminal domain"/>
    <property type="match status" value="1"/>
</dbReference>
<dbReference type="InterPro" id="IPR008334">
    <property type="entry name" value="5'-Nucleotdase_C"/>
</dbReference>
<dbReference type="Pfam" id="PF02872">
    <property type="entry name" value="5_nucleotid_C"/>
    <property type="match status" value="1"/>
</dbReference>
<dbReference type="SUPFAM" id="SSF56300">
    <property type="entry name" value="Metallo-dependent phosphatases"/>
    <property type="match status" value="1"/>
</dbReference>
<dbReference type="GO" id="GO:0000166">
    <property type="term" value="F:nucleotide binding"/>
    <property type="evidence" value="ECO:0007669"/>
    <property type="project" value="UniProtKB-KW"/>
</dbReference>
<proteinExistence type="inferred from homology"/>
<dbReference type="InterPro" id="IPR006179">
    <property type="entry name" value="5_nucleotidase/apyrase"/>
</dbReference>
<accession>A0A2W4X854</accession>
<sequence length="707" mass="73169">MATLVADGLYVNLHTENNPGGELRGQIDIDLNNPANFAGTQFPYLSSNLDFSTDSNLADLVVPDDQPPQPNSIAASVVIDVNGEKIGVVGATTPLLRSLSSPGNVGISPQPFDGVPTAAQLDALAAEIQKDVDELIAANPGLDKVVLLSHMQQISIEQALATRLKNVDVIVAGGSNTRLLDDNDRLRPGDTKQGEYPIFSTDADGKPIAIVNTDGNYKYVGRLVVDFDANGNIIPGSYDSAVSGAYATDAQGVVDLNAQGLVDPEIQAIVDALRTNIIGKESNVFGLSDVYLNGDRSGVRIEETNFGNLTADANLALAKQTDATTIISLKNGGGIRDSIGQVIVPTGSTGDVVRLSNEAVTDANGNIVKPTGGISQNDIANALSFNNGLTLATVPAAGLLAIIEHGVAASTAADSNTQGRFPQVAGIEFSFDLTQSANDRVQSLVVLDETGKDADIIVRNGALVGDPNRTFRMVTLGFLATGGDLYPFPTGPAANVVNLTQADSAPRTGQATFAADGSEQDALAEYFAANFSTTPFDMADAPRSADTRIQNLAFRADTVIDSLMAPTVSFNSNNLFAIPGNGTTQIKATLSGRISETVGEIIAIATDDENGTIDGIAPGGAGYQAAALSRSTVVLSTLSASEFGDLNPMRTFDVMGGKFLQFATIKGGTLGDLINGRGGEIIFATPAANGNGQSAIANPNVLSAQSV</sequence>
<dbReference type="InterPro" id="IPR036907">
    <property type="entry name" value="5'-Nucleotdase_C_sf"/>
</dbReference>
<dbReference type="Proteomes" id="UP000249794">
    <property type="component" value="Unassembled WGS sequence"/>
</dbReference>
<dbReference type="AlphaFoldDB" id="A0A2W4X854"/>
<dbReference type="PANTHER" id="PTHR11575">
    <property type="entry name" value="5'-NUCLEOTIDASE-RELATED"/>
    <property type="match status" value="1"/>
</dbReference>
<protein>
    <submittedName>
        <fullName evidence="3">Bifunctional metallophosphatase/5'-nucleotidase</fullName>
    </submittedName>
</protein>
<dbReference type="GO" id="GO:0008768">
    <property type="term" value="F:UDP-sugar diphosphatase activity"/>
    <property type="evidence" value="ECO:0007669"/>
    <property type="project" value="TreeGrafter"/>
</dbReference>
<dbReference type="InterPro" id="IPR029052">
    <property type="entry name" value="Metallo-depent_PP-like"/>
</dbReference>
<dbReference type="EMBL" id="QBMP01000142">
    <property type="protein sequence ID" value="PZO52712.1"/>
    <property type="molecule type" value="Genomic_DNA"/>
</dbReference>
<dbReference type="Pfam" id="PF07452">
    <property type="entry name" value="CHRD"/>
    <property type="match status" value="1"/>
</dbReference>
<evidence type="ECO:0000256" key="1">
    <source>
        <dbReference type="RuleBase" id="RU362119"/>
    </source>
</evidence>
<dbReference type="GO" id="GO:0030288">
    <property type="term" value="C:outer membrane-bounded periplasmic space"/>
    <property type="evidence" value="ECO:0007669"/>
    <property type="project" value="TreeGrafter"/>
</dbReference>
<feature type="domain" description="CHRD" evidence="2">
    <location>
        <begin position="1"/>
        <end position="32"/>
    </location>
</feature>
<gene>
    <name evidence="3" type="ORF">DCF15_13435</name>
</gene>
<dbReference type="Gene3D" id="3.60.21.10">
    <property type="match status" value="1"/>
</dbReference>
<dbReference type="Gene3D" id="3.90.780.10">
    <property type="entry name" value="5'-Nucleotidase, C-terminal domain"/>
    <property type="match status" value="1"/>
</dbReference>
<evidence type="ECO:0000313" key="4">
    <source>
        <dbReference type="Proteomes" id="UP000249794"/>
    </source>
</evidence>
<dbReference type="InterPro" id="IPR010895">
    <property type="entry name" value="CHRD"/>
</dbReference>
<keyword evidence="1" id="KW-0378">Hydrolase</keyword>
<dbReference type="PANTHER" id="PTHR11575:SF24">
    <property type="entry name" value="5'-NUCLEOTIDASE"/>
    <property type="match status" value="1"/>
</dbReference>
<reference evidence="3 4" key="2">
    <citation type="submission" date="2018-06" db="EMBL/GenBank/DDBJ databases">
        <title>Metagenomic assembly of (sub)arctic Cyanobacteria and their associated microbiome from non-axenic cultures.</title>
        <authorList>
            <person name="Baurain D."/>
        </authorList>
    </citation>
    <scope>NUCLEOTIDE SEQUENCE [LARGE SCALE GENOMIC DNA]</scope>
    <source>
        <strain evidence="3">ULC027bin1</strain>
    </source>
</reference>
<dbReference type="PRINTS" id="PR01607">
    <property type="entry name" value="APYRASEFAMLY"/>
</dbReference>
<comment type="caution">
    <text evidence="3">The sequence shown here is derived from an EMBL/GenBank/DDBJ whole genome shotgun (WGS) entry which is preliminary data.</text>
</comment>
<evidence type="ECO:0000313" key="3">
    <source>
        <dbReference type="EMBL" id="PZO52712.1"/>
    </source>
</evidence>
<reference evidence="4" key="1">
    <citation type="submission" date="2018-04" db="EMBL/GenBank/DDBJ databases">
        <authorList>
            <person name="Cornet L."/>
        </authorList>
    </citation>
    <scope>NUCLEOTIDE SEQUENCE [LARGE SCALE GENOMIC DNA]</scope>
</reference>
<organism evidence="3 4">
    <name type="scientific">Phormidesmis priestleyi</name>
    <dbReference type="NCBI Taxonomy" id="268141"/>
    <lineage>
        <taxon>Bacteria</taxon>
        <taxon>Bacillati</taxon>
        <taxon>Cyanobacteriota</taxon>
        <taxon>Cyanophyceae</taxon>
        <taxon>Leptolyngbyales</taxon>
        <taxon>Leptolyngbyaceae</taxon>
        <taxon>Phormidesmis</taxon>
    </lineage>
</organism>
<dbReference type="GO" id="GO:0008253">
    <property type="term" value="F:5'-nucleotidase activity"/>
    <property type="evidence" value="ECO:0007669"/>
    <property type="project" value="TreeGrafter"/>
</dbReference>
<dbReference type="PROSITE" id="PS50933">
    <property type="entry name" value="CHRD"/>
    <property type="match status" value="1"/>
</dbReference>
<dbReference type="GO" id="GO:0009166">
    <property type="term" value="P:nucleotide catabolic process"/>
    <property type="evidence" value="ECO:0007669"/>
    <property type="project" value="InterPro"/>
</dbReference>
<evidence type="ECO:0000259" key="2">
    <source>
        <dbReference type="PROSITE" id="PS50933"/>
    </source>
</evidence>
<feature type="non-terminal residue" evidence="3">
    <location>
        <position position="707"/>
    </location>
</feature>
<comment type="similarity">
    <text evidence="1">Belongs to the 5'-nucleotidase family.</text>
</comment>